<reference evidence="2" key="1">
    <citation type="journal article" date="2018" name="PLoS Negl. Trop. Dis.">
        <title>An insight into the salivary gland and fat body transcriptome of Panstrongylus lignarius (Hemiptera: Heteroptera), the main vector of Chagas disease in Peru.</title>
        <authorList>
            <person name="Nevoa J.C."/>
            <person name="Mendes M.T."/>
            <person name="da Silva M.V."/>
            <person name="Soares S.C."/>
            <person name="Oliveira C.J.F."/>
            <person name="Ribeiro J.M.C."/>
        </authorList>
    </citation>
    <scope>NUCLEOTIDE SEQUENCE</scope>
</reference>
<dbReference type="AlphaFoldDB" id="A0A224XXQ6"/>
<feature type="transmembrane region" description="Helical" evidence="1">
    <location>
        <begin position="35"/>
        <end position="55"/>
    </location>
</feature>
<dbReference type="EMBL" id="GFTR01003096">
    <property type="protein sequence ID" value="JAW13330.1"/>
    <property type="molecule type" value="Transcribed_RNA"/>
</dbReference>
<accession>A0A224XXQ6</accession>
<name>A0A224XXQ6_9HEMI</name>
<keyword evidence="1" id="KW-1133">Transmembrane helix</keyword>
<evidence type="ECO:0000256" key="1">
    <source>
        <dbReference type="SAM" id="Phobius"/>
    </source>
</evidence>
<evidence type="ECO:0000313" key="2">
    <source>
        <dbReference type="EMBL" id="JAW13330.1"/>
    </source>
</evidence>
<organism evidence="2">
    <name type="scientific">Panstrongylus lignarius</name>
    <dbReference type="NCBI Taxonomy" id="156445"/>
    <lineage>
        <taxon>Eukaryota</taxon>
        <taxon>Metazoa</taxon>
        <taxon>Ecdysozoa</taxon>
        <taxon>Arthropoda</taxon>
        <taxon>Hexapoda</taxon>
        <taxon>Insecta</taxon>
        <taxon>Pterygota</taxon>
        <taxon>Neoptera</taxon>
        <taxon>Paraneoptera</taxon>
        <taxon>Hemiptera</taxon>
        <taxon>Heteroptera</taxon>
        <taxon>Panheteroptera</taxon>
        <taxon>Cimicomorpha</taxon>
        <taxon>Reduviidae</taxon>
        <taxon>Triatominae</taxon>
        <taxon>Panstrongylus</taxon>
    </lineage>
</organism>
<protein>
    <submittedName>
        <fullName evidence="2">Uncharacterized protein</fullName>
    </submittedName>
</protein>
<keyword evidence="1" id="KW-0472">Membrane</keyword>
<feature type="transmembrane region" description="Helical" evidence="1">
    <location>
        <begin position="7"/>
        <end position="23"/>
    </location>
</feature>
<sequence>MDQISNLLLSWLIIIILNLFQFTSSSSSSSSSDELSSFFVFFFFFGFLSSSSVSLESARFFFSFFLTFSCLAESSESSGFSVGTDFLDGISGLRCGDSAFFSKISFSFVLSMLVESLRFLSLDFDCETKGEGTFLSLSLLTSGELLSSSEDEGSLFLTSFLQTLSFFSCFSSVFLNGEGVLDRDR</sequence>
<proteinExistence type="predicted"/>
<keyword evidence="1" id="KW-0812">Transmembrane</keyword>